<dbReference type="PANTHER" id="PTHR45663">
    <property type="entry name" value="GEO12009P1"/>
    <property type="match status" value="1"/>
</dbReference>
<keyword evidence="4" id="KW-1015">Disulfide bond</keyword>
<sequence length="179" mass="19837">MVTVLSNPTTSIRLSFSSFRSISSPCNLHANCLIGSPASNKLLFRSRSKGKGRFRALSVPRFVISCGLTEISETQFSEVVLSSDVPVLVEFVADWCGPCRLISPAIEWVSQEYKGRLKVVKINHDLNPRLIEEYKVYGLPSLILFKNGKEVPESRREGAMTKVKIKEYIDAVLGSASVT</sequence>
<dbReference type="AlphaFoldDB" id="A0A9Q0KLL9"/>
<name>A0A9Q0KLL9_9MAGN</name>
<dbReference type="Gene3D" id="3.40.30.10">
    <property type="entry name" value="Glutaredoxin"/>
    <property type="match status" value="1"/>
</dbReference>
<evidence type="ECO:0000313" key="8">
    <source>
        <dbReference type="Proteomes" id="UP001141806"/>
    </source>
</evidence>
<dbReference type="FunFam" id="3.40.30.10:FF:000001">
    <property type="entry name" value="Thioredoxin"/>
    <property type="match status" value="1"/>
</dbReference>
<evidence type="ECO:0000256" key="2">
    <source>
        <dbReference type="ARBA" id="ARBA00022946"/>
    </source>
</evidence>
<evidence type="ECO:0000256" key="5">
    <source>
        <dbReference type="ARBA" id="ARBA00023284"/>
    </source>
</evidence>
<evidence type="ECO:0000256" key="4">
    <source>
        <dbReference type="ARBA" id="ARBA00023157"/>
    </source>
</evidence>
<keyword evidence="8" id="KW-1185">Reference proteome</keyword>
<dbReference type="InterPro" id="IPR036249">
    <property type="entry name" value="Thioredoxin-like_sf"/>
</dbReference>
<dbReference type="InterPro" id="IPR013766">
    <property type="entry name" value="Thioredoxin_domain"/>
</dbReference>
<keyword evidence="2" id="KW-0809">Transit peptide</keyword>
<proteinExistence type="predicted"/>
<gene>
    <name evidence="7" type="ORF">NE237_006122</name>
</gene>
<organism evidence="7 8">
    <name type="scientific">Protea cynaroides</name>
    <dbReference type="NCBI Taxonomy" id="273540"/>
    <lineage>
        <taxon>Eukaryota</taxon>
        <taxon>Viridiplantae</taxon>
        <taxon>Streptophyta</taxon>
        <taxon>Embryophyta</taxon>
        <taxon>Tracheophyta</taxon>
        <taxon>Spermatophyta</taxon>
        <taxon>Magnoliopsida</taxon>
        <taxon>Proteales</taxon>
        <taxon>Proteaceae</taxon>
        <taxon>Protea</taxon>
    </lineage>
</organism>
<dbReference type="GO" id="GO:0015035">
    <property type="term" value="F:protein-disulfide reductase activity"/>
    <property type="evidence" value="ECO:0007669"/>
    <property type="project" value="TreeGrafter"/>
</dbReference>
<dbReference type="SUPFAM" id="SSF52833">
    <property type="entry name" value="Thioredoxin-like"/>
    <property type="match status" value="1"/>
</dbReference>
<evidence type="ECO:0000259" key="6">
    <source>
        <dbReference type="PROSITE" id="PS51352"/>
    </source>
</evidence>
<dbReference type="PROSITE" id="PS51352">
    <property type="entry name" value="THIOREDOXIN_2"/>
    <property type="match status" value="1"/>
</dbReference>
<evidence type="ECO:0000313" key="7">
    <source>
        <dbReference type="EMBL" id="KAJ4972948.1"/>
    </source>
</evidence>
<dbReference type="EMBL" id="JAMYWD010000004">
    <property type="protein sequence ID" value="KAJ4972948.1"/>
    <property type="molecule type" value="Genomic_DNA"/>
</dbReference>
<dbReference type="Pfam" id="PF00085">
    <property type="entry name" value="Thioredoxin"/>
    <property type="match status" value="1"/>
</dbReference>
<keyword evidence="1" id="KW-0813">Transport</keyword>
<reference evidence="7" key="1">
    <citation type="journal article" date="2023" name="Plant J.">
        <title>The genome of the king protea, Protea cynaroides.</title>
        <authorList>
            <person name="Chang J."/>
            <person name="Duong T.A."/>
            <person name="Schoeman C."/>
            <person name="Ma X."/>
            <person name="Roodt D."/>
            <person name="Barker N."/>
            <person name="Li Z."/>
            <person name="Van de Peer Y."/>
            <person name="Mizrachi E."/>
        </authorList>
    </citation>
    <scope>NUCLEOTIDE SEQUENCE</scope>
    <source>
        <tissue evidence="7">Young leaves</tissue>
    </source>
</reference>
<dbReference type="Proteomes" id="UP001141806">
    <property type="component" value="Unassembled WGS sequence"/>
</dbReference>
<dbReference type="CDD" id="cd02947">
    <property type="entry name" value="TRX_family"/>
    <property type="match status" value="1"/>
</dbReference>
<dbReference type="GO" id="GO:0005737">
    <property type="term" value="C:cytoplasm"/>
    <property type="evidence" value="ECO:0007669"/>
    <property type="project" value="TreeGrafter"/>
</dbReference>
<protein>
    <recommendedName>
        <fullName evidence="6">Thioredoxin domain-containing protein</fullName>
    </recommendedName>
</protein>
<accession>A0A9Q0KLL9</accession>
<dbReference type="PANTHER" id="PTHR45663:SF22">
    <property type="entry name" value="THIOREDOXIN X, CHLOROPLASTIC"/>
    <property type="match status" value="1"/>
</dbReference>
<dbReference type="OrthoDB" id="19690at2759"/>
<dbReference type="PRINTS" id="PR00421">
    <property type="entry name" value="THIOREDOXIN"/>
</dbReference>
<feature type="domain" description="Thioredoxin" evidence="6">
    <location>
        <begin position="32"/>
        <end position="174"/>
    </location>
</feature>
<comment type="caution">
    <text evidence="7">The sequence shown here is derived from an EMBL/GenBank/DDBJ whole genome shotgun (WGS) entry which is preliminary data.</text>
</comment>
<evidence type="ECO:0000256" key="3">
    <source>
        <dbReference type="ARBA" id="ARBA00022982"/>
    </source>
</evidence>
<keyword evidence="3" id="KW-0249">Electron transport</keyword>
<keyword evidence="5" id="KW-0676">Redox-active center</keyword>
<evidence type="ECO:0000256" key="1">
    <source>
        <dbReference type="ARBA" id="ARBA00022448"/>
    </source>
</evidence>